<evidence type="ECO:0000256" key="7">
    <source>
        <dbReference type="SAM" id="Phobius"/>
    </source>
</evidence>
<evidence type="ECO:0000313" key="9">
    <source>
        <dbReference type="Proteomes" id="UP000005459"/>
    </source>
</evidence>
<reference evidence="8 9" key="1">
    <citation type="submission" date="2011-06" db="EMBL/GenBank/DDBJ databases">
        <title>The draft genome of Thiocapsa marina 5811.</title>
        <authorList>
            <consortium name="US DOE Joint Genome Institute (JGI-PGF)"/>
            <person name="Lucas S."/>
            <person name="Han J."/>
            <person name="Cheng J.-F."/>
            <person name="Goodwin L."/>
            <person name="Pitluck S."/>
            <person name="Peters L."/>
            <person name="Land M.L."/>
            <person name="Hauser L."/>
            <person name="Vogl K."/>
            <person name="Liu Z."/>
            <person name="Imhoff J."/>
            <person name="Thiel V."/>
            <person name="Frigaard N.-U."/>
            <person name="Bryant D."/>
            <person name="Woyke T.J."/>
        </authorList>
    </citation>
    <scope>NUCLEOTIDE SEQUENCE [LARGE SCALE GENOMIC DNA]</scope>
    <source>
        <strain evidence="8 9">5811</strain>
    </source>
</reference>
<accession>F9UD08</accession>
<proteinExistence type="predicted"/>
<dbReference type="Proteomes" id="UP000005459">
    <property type="component" value="Unassembled WGS sequence"/>
</dbReference>
<keyword evidence="3 7" id="KW-0812">Transmembrane</keyword>
<dbReference type="OrthoDB" id="255482at2"/>
<dbReference type="eggNOG" id="COG1288">
    <property type="taxonomic scope" value="Bacteria"/>
</dbReference>
<dbReference type="EMBL" id="AFWV01000009">
    <property type="protein sequence ID" value="EGV17752.1"/>
    <property type="molecule type" value="Genomic_DNA"/>
</dbReference>
<organism evidence="8 9">
    <name type="scientific">Thiocapsa marina 5811</name>
    <dbReference type="NCBI Taxonomy" id="768671"/>
    <lineage>
        <taxon>Bacteria</taxon>
        <taxon>Pseudomonadati</taxon>
        <taxon>Pseudomonadota</taxon>
        <taxon>Gammaproteobacteria</taxon>
        <taxon>Chromatiales</taxon>
        <taxon>Chromatiaceae</taxon>
        <taxon>Thiocapsa</taxon>
    </lineage>
</organism>
<dbReference type="PANTHER" id="PTHR43652">
    <property type="entry name" value="BASIC AMINO ACID ANTIPORTER YFCC-RELATED"/>
    <property type="match status" value="1"/>
</dbReference>
<feature type="transmembrane region" description="Helical" evidence="7">
    <location>
        <begin position="390"/>
        <end position="414"/>
    </location>
</feature>
<evidence type="ECO:0000256" key="4">
    <source>
        <dbReference type="ARBA" id="ARBA00022989"/>
    </source>
</evidence>
<feature type="transmembrane region" description="Helical" evidence="7">
    <location>
        <begin position="21"/>
        <end position="42"/>
    </location>
</feature>
<feature type="region of interest" description="Disordered" evidence="6">
    <location>
        <begin position="265"/>
        <end position="288"/>
    </location>
</feature>
<evidence type="ECO:0000313" key="8">
    <source>
        <dbReference type="EMBL" id="EGV17752.1"/>
    </source>
</evidence>
<protein>
    <submittedName>
        <fullName evidence="8">C4-dicarboxylate anaerobic carrier-like protein</fullName>
    </submittedName>
</protein>
<dbReference type="GO" id="GO:0005886">
    <property type="term" value="C:plasma membrane"/>
    <property type="evidence" value="ECO:0007669"/>
    <property type="project" value="UniProtKB-SubCell"/>
</dbReference>
<evidence type="ECO:0000256" key="3">
    <source>
        <dbReference type="ARBA" id="ARBA00022692"/>
    </source>
</evidence>
<dbReference type="InterPro" id="IPR018385">
    <property type="entry name" value="C4_dicarb_anaerob_car-like"/>
</dbReference>
<feature type="transmembrane region" description="Helical" evidence="7">
    <location>
        <begin position="226"/>
        <end position="245"/>
    </location>
</feature>
<feature type="transmembrane region" description="Helical" evidence="7">
    <location>
        <begin position="299"/>
        <end position="321"/>
    </location>
</feature>
<feature type="transmembrane region" description="Helical" evidence="7">
    <location>
        <begin position="512"/>
        <end position="532"/>
    </location>
</feature>
<evidence type="ECO:0000256" key="2">
    <source>
        <dbReference type="ARBA" id="ARBA00022475"/>
    </source>
</evidence>
<gene>
    <name evidence="8" type="ORF">ThimaDRAFT_2811</name>
</gene>
<dbReference type="Pfam" id="PF03606">
    <property type="entry name" value="DcuC"/>
    <property type="match status" value="1"/>
</dbReference>
<keyword evidence="4 7" id="KW-1133">Transmembrane helix</keyword>
<comment type="subcellular location">
    <subcellularLocation>
        <location evidence="1">Cell membrane</location>
        <topology evidence="1">Multi-pass membrane protein</topology>
    </subcellularLocation>
</comment>
<dbReference type="AlphaFoldDB" id="F9UD08"/>
<feature type="transmembrane region" description="Helical" evidence="7">
    <location>
        <begin position="145"/>
        <end position="175"/>
    </location>
</feature>
<keyword evidence="9" id="KW-1185">Reference proteome</keyword>
<keyword evidence="2" id="KW-1003">Cell membrane</keyword>
<feature type="compositionally biased region" description="Polar residues" evidence="6">
    <location>
        <begin position="265"/>
        <end position="278"/>
    </location>
</feature>
<name>F9UD08_9GAMM</name>
<dbReference type="STRING" id="768671.ThimaDRAFT_2811"/>
<sequence length="533" mass="56084">MSEATPKTTNQSKASRPRFQFPSAVTTLAFVMVLVWVAALFIPSGRYARDADGSPIPGTFERIETPLTFDKRVAQLILAPVNGIYGLLSPVAGVVDTEIVGRLFGQIGIIVFIMSIGAFISISFATHSLEVAVAALANRLRNHGWLLITAVMVLFSLLGTTMGFSVETLGFYALFIPLMAALGYDRLVTAAMIIVGSLIGVMAATVNPFSIGVAAGEAGVGIGEGILLRLILWVLLTSMAVAWVLRYAARVRASPSASLIGFDQSTSEDASSADNTAGSPDPDLDPDAADRTLTGTQRWVLAITVLAFGLMIFSVIPWASILGGNTGPADYYVTHEVAGVEPLWFELDWWFPQLAMLFLIASVLVGLVARMDEKEIVRLIKAGASDMMGPAMVILLAGGVSVILTNTQTLGTILHAMEQLITGSSAGAFAVATMVVNVPLAFLIPSSSGHAALAMPLLTPLADFAGVGRPLTITAWILGHGLALLVSPTNVVLIGGLAIAKVGYDKYLRFMWPLLLALFVVSAAVLAIAASIA</sequence>
<feature type="transmembrane region" description="Helical" evidence="7">
    <location>
        <begin position="187"/>
        <end position="206"/>
    </location>
</feature>
<evidence type="ECO:0000256" key="1">
    <source>
        <dbReference type="ARBA" id="ARBA00004651"/>
    </source>
</evidence>
<dbReference type="InterPro" id="IPR051679">
    <property type="entry name" value="DASS-Related_Transporters"/>
</dbReference>
<feature type="transmembrane region" description="Helical" evidence="7">
    <location>
        <begin position="477"/>
        <end position="500"/>
    </location>
</feature>
<keyword evidence="5 7" id="KW-0472">Membrane</keyword>
<dbReference type="RefSeq" id="WP_007193683.1">
    <property type="nucleotide sequence ID" value="NZ_AFWV01000009.1"/>
</dbReference>
<feature type="transmembrane region" description="Helical" evidence="7">
    <location>
        <begin position="107"/>
        <end position="125"/>
    </location>
</feature>
<feature type="transmembrane region" description="Helical" evidence="7">
    <location>
        <begin position="420"/>
        <end position="444"/>
    </location>
</feature>
<feature type="transmembrane region" description="Helical" evidence="7">
    <location>
        <begin position="73"/>
        <end position="95"/>
    </location>
</feature>
<dbReference type="PATRIC" id="fig|768671.3.peg.2971"/>
<dbReference type="PANTHER" id="PTHR43652:SF6">
    <property type="entry name" value="ARGININE REPRESSOR"/>
    <property type="match status" value="1"/>
</dbReference>
<evidence type="ECO:0000256" key="5">
    <source>
        <dbReference type="ARBA" id="ARBA00023136"/>
    </source>
</evidence>
<evidence type="ECO:0000256" key="6">
    <source>
        <dbReference type="SAM" id="MobiDB-lite"/>
    </source>
</evidence>
<feature type="transmembrane region" description="Helical" evidence="7">
    <location>
        <begin position="349"/>
        <end position="369"/>
    </location>
</feature>